<comment type="caution">
    <text evidence="2">The sequence shown here is derived from an EMBL/GenBank/DDBJ whole genome shotgun (WGS) entry which is preliminary data.</text>
</comment>
<protein>
    <recommendedName>
        <fullName evidence="4">L,D-peptidoglycan transpeptidase YkuD, ErfK/YbiS/YcfS/YnhG family</fullName>
    </recommendedName>
</protein>
<gene>
    <name evidence="2" type="ORF">LVY72_07245</name>
</gene>
<evidence type="ECO:0008006" key="4">
    <source>
        <dbReference type="Google" id="ProtNLM"/>
    </source>
</evidence>
<dbReference type="PANTHER" id="PTHR38589:SF1">
    <property type="entry name" value="BLR0621 PROTEIN"/>
    <property type="match status" value="1"/>
</dbReference>
<dbReference type="PANTHER" id="PTHR38589">
    <property type="entry name" value="BLR0621 PROTEIN"/>
    <property type="match status" value="1"/>
</dbReference>
<dbReference type="Proteomes" id="UP001165368">
    <property type="component" value="Unassembled WGS sequence"/>
</dbReference>
<sequence length="283" mass="30333">MVWRRFTVWVASAVLAVPALLLPALPANAVPAPVGNPCQRLTAGGVRYPATDAVRVVFATAASYKDVRVLITGCVRTGGGYVQEWQTTGFAGAAGFAPPGKMWENTAYSPMGSFSFTEALGRSNPGTALEYHTVNPFSRWGGEHGPTYNQYFEGRDGGADEDLWYYMNEGYYEQAAVINWNREPDMPTVQGASFAIFFHVGDEATVGCIATDLGTVTRLLKTVKPGDRIIMGVDREVFTPGTGGTPVSESPRPRPMDTVNGLIAVCVLAVCGAVFGNGRRILP</sequence>
<reference evidence="2" key="1">
    <citation type="submission" date="2022-01" db="EMBL/GenBank/DDBJ databases">
        <authorList>
            <person name="Jo J.-H."/>
            <person name="Im W.-T."/>
        </authorList>
    </citation>
    <scope>NUCLEOTIDE SEQUENCE</scope>
    <source>
        <strain evidence="2">I2-34</strain>
    </source>
</reference>
<dbReference type="RefSeq" id="WP_237819187.1">
    <property type="nucleotide sequence ID" value="NZ_JAKLTQ010000003.1"/>
</dbReference>
<keyword evidence="1" id="KW-0732">Signal</keyword>
<evidence type="ECO:0000313" key="2">
    <source>
        <dbReference type="EMBL" id="MCG2621711.1"/>
    </source>
</evidence>
<proteinExistence type="predicted"/>
<keyword evidence="3" id="KW-1185">Reference proteome</keyword>
<evidence type="ECO:0000313" key="3">
    <source>
        <dbReference type="Proteomes" id="UP001165368"/>
    </source>
</evidence>
<feature type="signal peptide" evidence="1">
    <location>
        <begin position="1"/>
        <end position="29"/>
    </location>
</feature>
<feature type="chain" id="PRO_5046623727" description="L,D-peptidoglycan transpeptidase YkuD, ErfK/YbiS/YcfS/YnhG family" evidence="1">
    <location>
        <begin position="30"/>
        <end position="283"/>
    </location>
</feature>
<dbReference type="EMBL" id="JAKLTQ010000003">
    <property type="protein sequence ID" value="MCG2621711.1"/>
    <property type="molecule type" value="Genomic_DNA"/>
</dbReference>
<name>A0ABS9L512_9MICC</name>
<accession>A0ABS9L512</accession>
<evidence type="ECO:0000256" key="1">
    <source>
        <dbReference type="SAM" id="SignalP"/>
    </source>
</evidence>
<organism evidence="2 3">
    <name type="scientific">Arthrobacter hankyongi</name>
    <dbReference type="NCBI Taxonomy" id="2904801"/>
    <lineage>
        <taxon>Bacteria</taxon>
        <taxon>Bacillati</taxon>
        <taxon>Actinomycetota</taxon>
        <taxon>Actinomycetes</taxon>
        <taxon>Micrococcales</taxon>
        <taxon>Micrococcaceae</taxon>
        <taxon>Arthrobacter</taxon>
    </lineage>
</organism>